<dbReference type="InterPro" id="IPR013216">
    <property type="entry name" value="Methyltransf_11"/>
</dbReference>
<dbReference type="Gene3D" id="3.40.50.150">
    <property type="entry name" value="Vaccinia Virus protein VP39"/>
    <property type="match status" value="1"/>
</dbReference>
<organism evidence="5 6">
    <name type="scientific">Methanolacinia petrolearia (strain DSM 11571 / OCM 486 / SEBR 4847)</name>
    <name type="common">Methanoplanus petrolearius</name>
    <dbReference type="NCBI Taxonomy" id="679926"/>
    <lineage>
        <taxon>Archaea</taxon>
        <taxon>Methanobacteriati</taxon>
        <taxon>Methanobacteriota</taxon>
        <taxon>Stenosarchaea group</taxon>
        <taxon>Methanomicrobia</taxon>
        <taxon>Methanomicrobiales</taxon>
        <taxon>Methanomicrobiaceae</taxon>
        <taxon>Methanolacinia</taxon>
    </lineage>
</organism>
<keyword evidence="2 5" id="KW-0489">Methyltransferase</keyword>
<dbReference type="eggNOG" id="arCOG01786">
    <property type="taxonomic scope" value="Archaea"/>
</dbReference>
<dbReference type="AlphaFoldDB" id="E1RHF5"/>
<dbReference type="Proteomes" id="UP000006565">
    <property type="component" value="Chromosome"/>
</dbReference>
<dbReference type="KEGG" id="mpi:Mpet_2795"/>
<dbReference type="InterPro" id="IPR051052">
    <property type="entry name" value="Diverse_substrate_MTase"/>
</dbReference>
<dbReference type="PANTHER" id="PTHR44942:SF4">
    <property type="entry name" value="METHYLTRANSFERASE TYPE 11 DOMAIN-CONTAINING PROTEIN"/>
    <property type="match status" value="1"/>
</dbReference>
<evidence type="ECO:0000256" key="2">
    <source>
        <dbReference type="ARBA" id="ARBA00022603"/>
    </source>
</evidence>
<evidence type="ECO:0000256" key="1">
    <source>
        <dbReference type="ARBA" id="ARBA00008361"/>
    </source>
</evidence>
<dbReference type="GO" id="GO:0032259">
    <property type="term" value="P:methylation"/>
    <property type="evidence" value="ECO:0007669"/>
    <property type="project" value="UniProtKB-KW"/>
</dbReference>
<name>E1RHF5_METP4</name>
<dbReference type="InterPro" id="IPR029063">
    <property type="entry name" value="SAM-dependent_MTases_sf"/>
</dbReference>
<dbReference type="PANTHER" id="PTHR44942">
    <property type="entry name" value="METHYLTRANSF_11 DOMAIN-CONTAINING PROTEIN"/>
    <property type="match status" value="1"/>
</dbReference>
<evidence type="ECO:0000313" key="6">
    <source>
        <dbReference type="Proteomes" id="UP000006565"/>
    </source>
</evidence>
<evidence type="ECO:0000313" key="5">
    <source>
        <dbReference type="EMBL" id="ADN37538.1"/>
    </source>
</evidence>
<feature type="domain" description="Methyltransferase type 11" evidence="4">
    <location>
        <begin position="67"/>
        <end position="164"/>
    </location>
</feature>
<keyword evidence="6" id="KW-1185">Reference proteome</keyword>
<accession>E1RHF5</accession>
<evidence type="ECO:0000259" key="4">
    <source>
        <dbReference type="Pfam" id="PF08241"/>
    </source>
</evidence>
<evidence type="ECO:0000256" key="3">
    <source>
        <dbReference type="ARBA" id="ARBA00022679"/>
    </source>
</evidence>
<dbReference type="CDD" id="cd02440">
    <property type="entry name" value="AdoMet_MTases"/>
    <property type="match status" value="1"/>
</dbReference>
<protein>
    <submittedName>
        <fullName evidence="5">Methyltransferase type 11</fullName>
    </submittedName>
</protein>
<dbReference type="HOGENOM" id="CLU_088165_0_0_2"/>
<sequence length="237" mass="26416">MHLQQRHYVNYILYARYLVVVEIIREADEKNAAGGMDRIAKTLFKPIYPVIAGNAVEETGISEGVCVDLGSGPASLAIAMAAYPGFRIYALDHSPASNEIAEKNIENAGLSERITVLKGPVEKIPLESGIADLVVSRGSAFFWEDYERAFSEIGRILKPGGRSYIGGGFGNAELRDSIVEEMIRRDPDWEKKYRRNMSSDMKQTFLDNASKLKDCSFRCIDDETGLWIIIEKKVEAS</sequence>
<dbReference type="GO" id="GO:0008757">
    <property type="term" value="F:S-adenosylmethionine-dependent methyltransferase activity"/>
    <property type="evidence" value="ECO:0007669"/>
    <property type="project" value="InterPro"/>
</dbReference>
<gene>
    <name evidence="5" type="ordered locus">Mpet_2795</name>
</gene>
<comment type="similarity">
    <text evidence="1">Belongs to the methyltransferase superfamily.</text>
</comment>
<reference evidence="5 6" key="1">
    <citation type="journal article" date="2010" name="Stand. Genomic Sci.">
        <title>Complete genome sequence of Methanoplanus petrolearius type strain (SEBR 4847).</title>
        <authorList>
            <person name="Brambilla E."/>
            <person name="Djao O.D."/>
            <person name="Daligault H."/>
            <person name="Lapidus A."/>
            <person name="Lucas S."/>
            <person name="Hammon N."/>
            <person name="Nolan M."/>
            <person name="Tice H."/>
            <person name="Cheng J.F."/>
            <person name="Han C."/>
            <person name="Tapia R."/>
            <person name="Goodwin L."/>
            <person name="Pitluck S."/>
            <person name="Liolios K."/>
            <person name="Ivanova N."/>
            <person name="Mavromatis K."/>
            <person name="Mikhailova N."/>
            <person name="Pati A."/>
            <person name="Chen A."/>
            <person name="Palaniappan K."/>
            <person name="Land M."/>
            <person name="Hauser L."/>
            <person name="Chang Y.J."/>
            <person name="Jeffries C.D."/>
            <person name="Rohde M."/>
            <person name="Spring S."/>
            <person name="Sikorski J."/>
            <person name="Goker M."/>
            <person name="Woyke T."/>
            <person name="Bristow J."/>
            <person name="Eisen J.A."/>
            <person name="Markowitz V."/>
            <person name="Hugenholtz P."/>
            <person name="Kyrpides N.C."/>
            <person name="Klenk H.P."/>
        </authorList>
    </citation>
    <scope>NUCLEOTIDE SEQUENCE [LARGE SCALE GENOMIC DNA]</scope>
    <source>
        <strain evidence="6">DSM 11571 / OCM 486 / SEBR 4847</strain>
    </source>
</reference>
<dbReference type="STRING" id="679926.Mpet_2795"/>
<dbReference type="Pfam" id="PF08241">
    <property type="entry name" value="Methyltransf_11"/>
    <property type="match status" value="1"/>
</dbReference>
<dbReference type="EMBL" id="CP002117">
    <property type="protein sequence ID" value="ADN37538.1"/>
    <property type="molecule type" value="Genomic_DNA"/>
</dbReference>
<dbReference type="SUPFAM" id="SSF53335">
    <property type="entry name" value="S-adenosyl-L-methionine-dependent methyltransferases"/>
    <property type="match status" value="1"/>
</dbReference>
<keyword evidence="3 5" id="KW-0808">Transferase</keyword>
<proteinExistence type="inferred from homology"/>